<keyword evidence="3" id="KW-0614">Plasmid</keyword>
<evidence type="ECO:0000256" key="1">
    <source>
        <dbReference type="SAM" id="Phobius"/>
    </source>
</evidence>
<feature type="signal peptide" evidence="2">
    <location>
        <begin position="1"/>
        <end position="19"/>
    </location>
</feature>
<name>A0A077W6Q8_SALTM</name>
<feature type="transmembrane region" description="Helical" evidence="1">
    <location>
        <begin position="70"/>
        <end position="89"/>
    </location>
</feature>
<reference evidence="3" key="1">
    <citation type="journal article" date="2016" name="Sci. Rep.">
        <title>Isolation and plasmid characterization of carbapenemase (IMP-4) producing Salmonella enterica Typhimurium from cats.</title>
        <authorList>
            <person name="Abraham S."/>
            <person name="O'Dea M."/>
            <person name="Trott D.J."/>
            <person name="Abraham R.J."/>
            <person name="Hughes D."/>
            <person name="Pang S."/>
            <person name="McKew G."/>
            <person name="Cheong E.Y."/>
            <person name="Merlino J."/>
            <person name="Saputra S."/>
            <person name="Malik R."/>
            <person name="Gottlieb T."/>
        </authorList>
    </citation>
    <scope>NUCLEOTIDE SEQUENCE</scope>
    <source>
        <strain evidence="3">MU1</strain>
        <plasmid evidence="3">pIMP4-SEM1</plasmid>
    </source>
</reference>
<keyword evidence="2" id="KW-0732">Signal</keyword>
<feature type="chain" id="PRO_5009035542" description="Inner membrane protein" evidence="2">
    <location>
        <begin position="20"/>
        <end position="208"/>
    </location>
</feature>
<dbReference type="EMBL" id="AAHUQY010000028">
    <property type="protein sequence ID" value="ECA5343214.1"/>
    <property type="molecule type" value="Genomic_DNA"/>
</dbReference>
<evidence type="ECO:0000256" key="2">
    <source>
        <dbReference type="SAM" id="SignalP"/>
    </source>
</evidence>
<evidence type="ECO:0008006" key="7">
    <source>
        <dbReference type="Google" id="ProtNLM"/>
    </source>
</evidence>
<keyword evidence="1" id="KW-0812">Transmembrane</keyword>
<reference evidence="6" key="4">
    <citation type="submission" date="2019-06" db="EMBL/GenBank/DDBJ databases">
        <authorList>
            <consortium name="NCBI Pathogen Detection Project"/>
        </authorList>
    </citation>
    <scope>NUCLEOTIDE SEQUENCE</scope>
    <source>
        <strain evidence="6">Salmonella enterica</strain>
    </source>
</reference>
<evidence type="ECO:0000313" key="3">
    <source>
        <dbReference type="EMBL" id="APA22808.1"/>
    </source>
</evidence>
<proteinExistence type="predicted"/>
<dbReference type="EMBL" id="AALLDS010000027">
    <property type="protein sequence ID" value="EDA7614711.1"/>
    <property type="molecule type" value="Genomic_DNA"/>
</dbReference>
<dbReference type="EMBL" id="KX810825">
    <property type="protein sequence ID" value="APA22808.1"/>
    <property type="molecule type" value="Genomic_DNA"/>
</dbReference>
<geneLocation type="plasmid" evidence="3">
    <name>pIMP4-SEM1</name>
</geneLocation>
<dbReference type="AlphaFoldDB" id="A0A077W6Q8"/>
<evidence type="ECO:0000313" key="5">
    <source>
        <dbReference type="EMBL" id="EDA7614711.1"/>
    </source>
</evidence>
<evidence type="ECO:0000313" key="6">
    <source>
        <dbReference type="EMBL" id="HAB3532477.1"/>
    </source>
</evidence>
<keyword evidence="1" id="KW-0472">Membrane</keyword>
<evidence type="ECO:0000313" key="4">
    <source>
        <dbReference type="EMBL" id="ECA5343214.1"/>
    </source>
</evidence>
<gene>
    <name evidence="5" type="ORF">A3V89_18280</name>
    <name evidence="4" type="ORF">ELS01_22820</name>
    <name evidence="6" type="ORF">GJE27_22105</name>
</gene>
<feature type="transmembrane region" description="Helical" evidence="1">
    <location>
        <begin position="101"/>
        <end position="122"/>
    </location>
</feature>
<feature type="transmembrane region" description="Helical" evidence="1">
    <location>
        <begin position="40"/>
        <end position="58"/>
    </location>
</feature>
<accession>A0A077W6Q8</accession>
<reference evidence="4" key="3">
    <citation type="submission" date="2018-12" db="EMBL/GenBank/DDBJ databases">
        <authorList>
            <person name="Ashton P.M."/>
            <person name="Dallman T."/>
            <person name="Nair S."/>
            <person name="De Pinna E."/>
            <person name="Peters T."/>
            <person name="Grant K."/>
        </authorList>
    </citation>
    <scope>NUCLEOTIDE SEQUENCE</scope>
    <source>
        <strain evidence="5">116039</strain>
        <strain evidence="4">582921</strain>
    </source>
</reference>
<sequence length="208" mass="22921">MLYMLLCCFLMLNSTFVMFRAMSAISKGSAKENRSEISLIVLATLGIASPFIVAMITINESMTSKTVTDFSLGAQWSGMVSAVALMGLYARRVWKEKKSLFTGAFLASSLMAFIFTDSLVFVSQKDTGVLATFVLDKNAGDIDCSRPAMIVHYSKGVPTDWRCPTSIMLMAYSSYPFLPWPEYSHGTSQSLTVVIDTFMENAVNLSQK</sequence>
<protein>
    <recommendedName>
        <fullName evidence="7">Inner membrane protein</fullName>
    </recommendedName>
</protein>
<dbReference type="RefSeq" id="WP_000966518.1">
    <property type="nucleotide sequence ID" value="NZ_CABIII010000002.1"/>
</dbReference>
<organism evidence="4">
    <name type="scientific">Salmonella typhimurium</name>
    <dbReference type="NCBI Taxonomy" id="90371"/>
    <lineage>
        <taxon>Bacteria</taxon>
        <taxon>Pseudomonadati</taxon>
        <taxon>Pseudomonadota</taxon>
        <taxon>Gammaproteobacteria</taxon>
        <taxon>Enterobacterales</taxon>
        <taxon>Enterobacteriaceae</taxon>
        <taxon>Salmonella</taxon>
    </lineage>
</organism>
<keyword evidence="1" id="KW-1133">Transmembrane helix</keyword>
<dbReference type="EMBL" id="DAAGLI010000024">
    <property type="protein sequence ID" value="HAB3532477.1"/>
    <property type="molecule type" value="Genomic_DNA"/>
</dbReference>
<reference evidence="6" key="2">
    <citation type="journal article" date="2018" name="Genome Biol.">
        <title>SKESA: strategic k-mer extension for scrupulous assemblies.</title>
        <authorList>
            <person name="Souvorov A."/>
            <person name="Agarwala R."/>
            <person name="Lipman D.J."/>
        </authorList>
    </citation>
    <scope>NUCLEOTIDE SEQUENCE</scope>
    <source>
        <strain evidence="6">Salmonella enterica</strain>
    </source>
</reference>